<sequence length="190" mass="20989">MMILTDGGQDATTASLRFWRDNRHHFGTFIEARAYLSEDDVIVDGRRFANTGSGPQHAWPQSPKLVLIDDAGNELWLTACCAGYGGGGPGGTAEILTEEGFGTEESIARLVTDHLVLVLRKDHDEPVEAVPSAVRGTDRDRRNLDRWLTRLWHEPRIHTDKALRTASRWLRRSDPLDGSPRGVHGAADAA</sequence>
<evidence type="ECO:0000313" key="1">
    <source>
        <dbReference type="EMBL" id="MCP2314164.1"/>
    </source>
</evidence>
<name>A0ABT1JAC6_9ACTN</name>
<dbReference type="RefSeq" id="WP_253804495.1">
    <property type="nucleotide sequence ID" value="NZ_BAAAUB010000015.1"/>
</dbReference>
<protein>
    <submittedName>
        <fullName evidence="1">Uncharacterized protein</fullName>
    </submittedName>
</protein>
<organism evidence="1 2">
    <name type="scientific">Kitasatospora paracochleata</name>
    <dbReference type="NCBI Taxonomy" id="58354"/>
    <lineage>
        <taxon>Bacteria</taxon>
        <taxon>Bacillati</taxon>
        <taxon>Actinomycetota</taxon>
        <taxon>Actinomycetes</taxon>
        <taxon>Kitasatosporales</taxon>
        <taxon>Streptomycetaceae</taxon>
        <taxon>Kitasatospora</taxon>
    </lineage>
</organism>
<keyword evidence="2" id="KW-1185">Reference proteome</keyword>
<comment type="caution">
    <text evidence="1">The sequence shown here is derived from an EMBL/GenBank/DDBJ whole genome shotgun (WGS) entry which is preliminary data.</text>
</comment>
<dbReference type="EMBL" id="JAMZDX010000008">
    <property type="protein sequence ID" value="MCP2314164.1"/>
    <property type="molecule type" value="Genomic_DNA"/>
</dbReference>
<evidence type="ECO:0000313" key="2">
    <source>
        <dbReference type="Proteomes" id="UP001206483"/>
    </source>
</evidence>
<reference evidence="1 2" key="1">
    <citation type="submission" date="2022-06" db="EMBL/GenBank/DDBJ databases">
        <title>Sequencing the genomes of 1000 actinobacteria strains.</title>
        <authorList>
            <person name="Klenk H.-P."/>
        </authorList>
    </citation>
    <scope>NUCLEOTIDE SEQUENCE [LARGE SCALE GENOMIC DNA]</scope>
    <source>
        <strain evidence="1 2">DSM 41656</strain>
    </source>
</reference>
<gene>
    <name evidence="1" type="ORF">FHR36_007363</name>
</gene>
<dbReference type="Proteomes" id="UP001206483">
    <property type="component" value="Unassembled WGS sequence"/>
</dbReference>
<accession>A0ABT1JAC6</accession>
<proteinExistence type="predicted"/>